<proteinExistence type="predicted"/>
<organism evidence="1 2">
    <name type="scientific">Scophthalmus maximus</name>
    <name type="common">Turbot</name>
    <name type="synonym">Psetta maxima</name>
    <dbReference type="NCBI Taxonomy" id="52904"/>
    <lineage>
        <taxon>Eukaryota</taxon>
        <taxon>Metazoa</taxon>
        <taxon>Chordata</taxon>
        <taxon>Craniata</taxon>
        <taxon>Vertebrata</taxon>
        <taxon>Euteleostomi</taxon>
        <taxon>Actinopterygii</taxon>
        <taxon>Neopterygii</taxon>
        <taxon>Teleostei</taxon>
        <taxon>Neoteleostei</taxon>
        <taxon>Acanthomorphata</taxon>
        <taxon>Carangaria</taxon>
        <taxon>Pleuronectiformes</taxon>
        <taxon>Pleuronectoidei</taxon>
        <taxon>Scophthalmidae</taxon>
        <taxon>Scophthalmus</taxon>
    </lineage>
</organism>
<reference evidence="1 2" key="1">
    <citation type="submission" date="2019-06" db="EMBL/GenBank/DDBJ databases">
        <title>Draft genomes of female and male turbot (Scophthalmus maximus).</title>
        <authorList>
            <person name="Xu H."/>
            <person name="Xu X.-W."/>
            <person name="Shao C."/>
            <person name="Chen S."/>
        </authorList>
    </citation>
    <scope>NUCLEOTIDE SEQUENCE [LARGE SCALE GENOMIC DNA]</scope>
    <source>
        <strain evidence="1">Ysfricsl-2016a</strain>
        <tissue evidence="1">Blood</tissue>
    </source>
</reference>
<dbReference type="AlphaFoldDB" id="A0A6A4T4Z6"/>
<name>A0A6A4T4Z6_SCOMX</name>
<accession>A0A6A4T4Z6</accession>
<protein>
    <submittedName>
        <fullName evidence="1">Uncharacterized protein</fullName>
    </submittedName>
</protein>
<dbReference type="Proteomes" id="UP000438429">
    <property type="component" value="Unassembled WGS sequence"/>
</dbReference>
<evidence type="ECO:0000313" key="2">
    <source>
        <dbReference type="Proteomes" id="UP000438429"/>
    </source>
</evidence>
<gene>
    <name evidence="1" type="ORF">F2P81_008420</name>
</gene>
<sequence length="112" mass="12552">MYRNESCQTRQILHTRLKLNSAAESSYRTCSSPARFSVSDVSKIVTAPMAQHRRCGGRGPGGRGLSRKVNVSWRRMRLRYFPADAVSSPGAVTQPTPTSRLMYVSETKVLKY</sequence>
<comment type="caution">
    <text evidence="1">The sequence shown here is derived from an EMBL/GenBank/DDBJ whole genome shotgun (WGS) entry which is preliminary data.</text>
</comment>
<evidence type="ECO:0000313" key="1">
    <source>
        <dbReference type="EMBL" id="KAF0040185.1"/>
    </source>
</evidence>
<dbReference type="EMBL" id="VEVO01000007">
    <property type="protein sequence ID" value="KAF0040185.1"/>
    <property type="molecule type" value="Genomic_DNA"/>
</dbReference>